<protein>
    <submittedName>
        <fullName evidence="2">Uncharacterized protein</fullName>
    </submittedName>
</protein>
<keyword evidence="1" id="KW-0812">Transmembrane</keyword>
<gene>
    <name evidence="2" type="ORF">TR98134</name>
</gene>
<keyword evidence="1" id="KW-0472">Membrane</keyword>
<dbReference type="EMBL" id="GEEE01002300">
    <property type="protein sequence ID" value="JAP60925.1"/>
    <property type="molecule type" value="Transcribed_RNA"/>
</dbReference>
<evidence type="ECO:0000256" key="1">
    <source>
        <dbReference type="SAM" id="Phobius"/>
    </source>
</evidence>
<accession>A0A0V0J6J4</accession>
<evidence type="ECO:0000313" key="2">
    <source>
        <dbReference type="EMBL" id="JAP60925.1"/>
    </source>
</evidence>
<reference evidence="2" key="1">
    <citation type="submission" date="2016-01" db="EMBL/GenBank/DDBJ databases">
        <title>Reference transcriptome for the parasite Schistocephalus solidus: insights into the molecular evolution of parasitism.</title>
        <authorList>
            <person name="Hebert F.O."/>
            <person name="Grambauer S."/>
            <person name="Barber I."/>
            <person name="Landry C.R."/>
            <person name="Aubin-Horth N."/>
        </authorList>
    </citation>
    <scope>NUCLEOTIDE SEQUENCE</scope>
</reference>
<name>A0A0V0J6J4_SCHSO</name>
<sequence length="295" mass="33330">THWRPDKAVFICWVLDGFHSTKSRLEGRRLNSTMPMEKSVLRTVLFSVFLGFGYGQVIQQYFNQERDFYAFRVFAEAPISVTSDLTLSNGSDTAPCLQPNFCYQVMSVKRLALIQSQMYSGEAAAIFFPSDGSLSPVAFSFVLKEGTSPHLPSDVHLLKEYLIPPRIIQTHLLLFSNDIGNVQTVGEIVGPSEPWSLSKLKLKTFSNQPLGSRVVYISGRMETQSFWMTLKFPSLPDFTIKFIPVSKIAYPPSPPVWINWRNLKITNTLVQSFGPRTTAISCALLYFLMVKAFVF</sequence>
<feature type="non-terminal residue" evidence="2">
    <location>
        <position position="1"/>
    </location>
</feature>
<proteinExistence type="predicted"/>
<keyword evidence="1" id="KW-1133">Transmembrane helix</keyword>
<feature type="transmembrane region" description="Helical" evidence="1">
    <location>
        <begin position="39"/>
        <end position="57"/>
    </location>
</feature>
<organism evidence="2">
    <name type="scientific">Schistocephalus solidus</name>
    <name type="common">Tapeworm</name>
    <dbReference type="NCBI Taxonomy" id="70667"/>
    <lineage>
        <taxon>Eukaryota</taxon>
        <taxon>Metazoa</taxon>
        <taxon>Spiralia</taxon>
        <taxon>Lophotrochozoa</taxon>
        <taxon>Platyhelminthes</taxon>
        <taxon>Cestoda</taxon>
        <taxon>Eucestoda</taxon>
        <taxon>Diphyllobothriidea</taxon>
        <taxon>Diphyllobothriidae</taxon>
        <taxon>Schistocephalus</taxon>
    </lineage>
</organism>
<dbReference type="AlphaFoldDB" id="A0A0V0J6J4"/>